<evidence type="ECO:0000256" key="3">
    <source>
        <dbReference type="ARBA" id="ARBA00022771"/>
    </source>
</evidence>
<dbReference type="InterPro" id="IPR050329">
    <property type="entry name" value="GLI_C2H2-zinc-finger"/>
</dbReference>
<dbReference type="InterPro" id="IPR036236">
    <property type="entry name" value="Znf_C2H2_sf"/>
</dbReference>
<dbReference type="GO" id="GO:0000981">
    <property type="term" value="F:DNA-binding transcription factor activity, RNA polymerase II-specific"/>
    <property type="evidence" value="ECO:0007669"/>
    <property type="project" value="TreeGrafter"/>
</dbReference>
<dbReference type="SMART" id="SM00355">
    <property type="entry name" value="ZnF_C2H2"/>
    <property type="match status" value="3"/>
</dbReference>
<feature type="region of interest" description="Disordered" evidence="6">
    <location>
        <begin position="626"/>
        <end position="671"/>
    </location>
</feature>
<feature type="compositionally biased region" description="Pro residues" evidence="6">
    <location>
        <begin position="381"/>
        <end position="391"/>
    </location>
</feature>
<organism evidence="8 9">
    <name type="scientific">Sanghuangporus baumii</name>
    <name type="common">Phellinus baumii</name>
    <dbReference type="NCBI Taxonomy" id="108892"/>
    <lineage>
        <taxon>Eukaryota</taxon>
        <taxon>Fungi</taxon>
        <taxon>Dikarya</taxon>
        <taxon>Basidiomycota</taxon>
        <taxon>Agaricomycotina</taxon>
        <taxon>Agaricomycetes</taxon>
        <taxon>Hymenochaetales</taxon>
        <taxon>Hymenochaetaceae</taxon>
        <taxon>Sanghuangporus</taxon>
    </lineage>
</organism>
<dbReference type="Pfam" id="PF00096">
    <property type="entry name" value="zf-C2H2"/>
    <property type="match status" value="2"/>
</dbReference>
<feature type="compositionally biased region" description="Low complexity" evidence="6">
    <location>
        <begin position="859"/>
        <end position="880"/>
    </location>
</feature>
<feature type="region of interest" description="Disordered" evidence="6">
    <location>
        <begin position="1"/>
        <end position="40"/>
    </location>
</feature>
<dbReference type="GO" id="GO:0008270">
    <property type="term" value="F:zinc ion binding"/>
    <property type="evidence" value="ECO:0007669"/>
    <property type="project" value="UniProtKB-KW"/>
</dbReference>
<feature type="region of interest" description="Disordered" evidence="6">
    <location>
        <begin position="842"/>
        <end position="898"/>
    </location>
</feature>
<keyword evidence="9" id="KW-1185">Reference proteome</keyword>
<dbReference type="PROSITE" id="PS00028">
    <property type="entry name" value="ZINC_FINGER_C2H2_1"/>
    <property type="match status" value="2"/>
</dbReference>
<sequence length="898" mass="94459">MEPPSSFHRQHSPFLSDLDVPQHTHGNDHQGSSSPFTTFRDFNSSAALDDALSVTANPSAPPTPYSPSFAAQPGSYHNSPLGSDISYIPGNEFPQSSPNPNNFAAGADQFGDFDISVLPPDYTGGDDYDPTLYDAQGGDSSLFFGTDFMNSLNEQTSNQSKNQSSSPSLSTSSLGSNNPGVSVSVTPALDNPMGVYGSGSPYDQGSPASSNGDNNEYQRQQHQNDVARSRGSSISSQPNDFQGSGTFGLEGVCLDGSPNPSQVHSPSWAASSQNQGPQSPPHIYIPGQAPEITHTSPAPSPSLSHQTLSADNTNTILPSGGIGSINIVPATPISAGVAQGVPFQTMNQGRASPAISQPQSWGTQASPQSLGSQSRGTSPLPRLPQAPPSPYNFPSNAALTPPPSGGSTSLSINGNNGETGNAMGALHLSRDGSPDRGVDATDGNFLIPMSNPRVRSRSETAVRPQLWQMGVGMGTGYDTQANQNQTQGQTSGLQIGVSSFGQQQPPRLNTPHHMSFGPPVSGAMGFDNDRSSMPGSANTDNNFLTPDFAFNVGPTDLRRARSESQGHRRNALSADMTPIFADRSGGANASSFYTPSDFARPGDSFLMPGQTNGLSGVGISGGRFGGMGGGAHRRSVSHGGAGHSHSRSLSRERVSLSASPYPSPHASPRVNVSDLPPDVYPYPTNTAFASGNVSTKHDGAAPTVHVMSHDAQGRPLVQSQQPIQVVRQNVTTHATADASQRRRRTEANFICPVPGCGSTFTRHFNLKGHMRSHNEERPFKCKWPGCEKGFARQHDCKRHEQLHLNIRPYTCQGCQRTFARMDALNRHLRSDAGTDCQAQQPILTSETPNNPAAIAAGIGVNNDSSNGNGTGATTGTLNLKTESEASWQPSVSAGSVMV</sequence>
<feature type="compositionally biased region" description="Polar residues" evidence="6">
    <location>
        <begin position="258"/>
        <end position="277"/>
    </location>
</feature>
<keyword evidence="2" id="KW-0677">Repeat</keyword>
<feature type="compositionally biased region" description="Polar residues" evidence="6">
    <location>
        <begin position="93"/>
        <end position="102"/>
    </location>
</feature>
<evidence type="ECO:0000256" key="6">
    <source>
        <dbReference type="SAM" id="MobiDB-lite"/>
    </source>
</evidence>
<feature type="domain" description="C2H2-type" evidence="7">
    <location>
        <begin position="749"/>
        <end position="778"/>
    </location>
</feature>
<proteinExistence type="predicted"/>
<evidence type="ECO:0000313" key="9">
    <source>
        <dbReference type="Proteomes" id="UP000757232"/>
    </source>
</evidence>
<protein>
    <recommendedName>
        <fullName evidence="7">C2H2-type domain-containing protein</fullName>
    </recommendedName>
</protein>
<dbReference type="FunFam" id="3.30.160.60:FF:000007">
    <property type="entry name" value="Basic krueppel-like factor 3"/>
    <property type="match status" value="1"/>
</dbReference>
<dbReference type="InterPro" id="IPR013087">
    <property type="entry name" value="Znf_C2H2_type"/>
</dbReference>
<dbReference type="GO" id="GO:0005634">
    <property type="term" value="C:nucleus"/>
    <property type="evidence" value="ECO:0007669"/>
    <property type="project" value="UniProtKB-ARBA"/>
</dbReference>
<keyword evidence="3 5" id="KW-0863">Zinc-finger</keyword>
<dbReference type="PANTHER" id="PTHR19818">
    <property type="entry name" value="ZINC FINGER PROTEIN ZIC AND GLI"/>
    <property type="match status" value="1"/>
</dbReference>
<feature type="domain" description="C2H2-type" evidence="7">
    <location>
        <begin position="809"/>
        <end position="836"/>
    </location>
</feature>
<dbReference type="GO" id="GO:0000978">
    <property type="term" value="F:RNA polymerase II cis-regulatory region sequence-specific DNA binding"/>
    <property type="evidence" value="ECO:0007669"/>
    <property type="project" value="TreeGrafter"/>
</dbReference>
<comment type="caution">
    <text evidence="8">The sequence shown here is derived from an EMBL/GenBank/DDBJ whole genome shotgun (WGS) entry which is preliminary data.</text>
</comment>
<keyword evidence="1" id="KW-0479">Metal-binding</keyword>
<feature type="compositionally biased region" description="Polar residues" evidence="6">
    <location>
        <begin position="201"/>
        <end position="244"/>
    </location>
</feature>
<dbReference type="GO" id="GO:0045944">
    <property type="term" value="P:positive regulation of transcription by RNA polymerase II"/>
    <property type="evidence" value="ECO:0007669"/>
    <property type="project" value="UniProtKB-ARBA"/>
</dbReference>
<dbReference type="AlphaFoldDB" id="A0A9Q5N9X7"/>
<feature type="region of interest" description="Disordered" evidence="6">
    <location>
        <begin position="54"/>
        <end position="106"/>
    </location>
</feature>
<feature type="region of interest" description="Disordered" evidence="6">
    <location>
        <begin position="152"/>
        <end position="315"/>
    </location>
</feature>
<dbReference type="PANTHER" id="PTHR19818:SF139">
    <property type="entry name" value="PAIR-RULE PROTEIN ODD-PAIRED"/>
    <property type="match status" value="1"/>
</dbReference>
<dbReference type="EMBL" id="LNZH02000156">
    <property type="protein sequence ID" value="OCB89418.1"/>
    <property type="molecule type" value="Genomic_DNA"/>
</dbReference>
<feature type="domain" description="C2H2-type" evidence="7">
    <location>
        <begin position="779"/>
        <end position="808"/>
    </location>
</feature>
<feature type="compositionally biased region" description="Polar residues" evidence="6">
    <location>
        <begin position="348"/>
        <end position="377"/>
    </location>
</feature>
<dbReference type="Gene3D" id="3.30.160.60">
    <property type="entry name" value="Classic Zinc Finger"/>
    <property type="match status" value="3"/>
</dbReference>
<reference evidence="8" key="1">
    <citation type="submission" date="2016-06" db="EMBL/GenBank/DDBJ databases">
        <title>Draft Genome sequence of the fungus Inonotus baumii.</title>
        <authorList>
            <person name="Zhu H."/>
            <person name="Lin W."/>
        </authorList>
    </citation>
    <scope>NUCLEOTIDE SEQUENCE</scope>
    <source>
        <strain evidence="8">821</strain>
    </source>
</reference>
<dbReference type="OrthoDB" id="4748970at2759"/>
<gene>
    <name evidence="8" type="ORF">A7U60_g3394</name>
</gene>
<evidence type="ECO:0000259" key="7">
    <source>
        <dbReference type="PROSITE" id="PS50157"/>
    </source>
</evidence>
<feature type="compositionally biased region" description="Polar residues" evidence="6">
    <location>
        <begin position="29"/>
        <end position="40"/>
    </location>
</feature>
<feature type="region of interest" description="Disordered" evidence="6">
    <location>
        <begin position="348"/>
        <end position="424"/>
    </location>
</feature>
<dbReference type="SUPFAM" id="SSF57667">
    <property type="entry name" value="beta-beta-alpha zinc fingers"/>
    <property type="match status" value="3"/>
</dbReference>
<dbReference type="PROSITE" id="PS50157">
    <property type="entry name" value="ZINC_FINGER_C2H2_2"/>
    <property type="match status" value="3"/>
</dbReference>
<evidence type="ECO:0000256" key="5">
    <source>
        <dbReference type="PROSITE-ProRule" id="PRU00042"/>
    </source>
</evidence>
<feature type="region of interest" description="Disordered" evidence="6">
    <location>
        <begin position="441"/>
        <end position="461"/>
    </location>
</feature>
<accession>A0A9Q5N9X7</accession>
<evidence type="ECO:0000256" key="1">
    <source>
        <dbReference type="ARBA" id="ARBA00022723"/>
    </source>
</evidence>
<name>A0A9Q5N9X7_SANBA</name>
<feature type="compositionally biased region" description="Polar residues" evidence="6">
    <location>
        <begin position="884"/>
        <end position="898"/>
    </location>
</feature>
<feature type="compositionally biased region" description="Low complexity" evidence="6">
    <location>
        <begin position="655"/>
        <end position="668"/>
    </location>
</feature>
<evidence type="ECO:0000313" key="8">
    <source>
        <dbReference type="EMBL" id="OCB89418.1"/>
    </source>
</evidence>
<evidence type="ECO:0000256" key="4">
    <source>
        <dbReference type="ARBA" id="ARBA00022833"/>
    </source>
</evidence>
<feature type="compositionally biased region" description="Low complexity" evidence="6">
    <location>
        <begin position="156"/>
        <end position="180"/>
    </location>
</feature>
<keyword evidence="4" id="KW-0862">Zinc</keyword>
<feature type="compositionally biased region" description="Polar residues" evidence="6">
    <location>
        <begin position="293"/>
        <end position="315"/>
    </location>
</feature>
<evidence type="ECO:0000256" key="2">
    <source>
        <dbReference type="ARBA" id="ARBA00022737"/>
    </source>
</evidence>
<dbReference type="Proteomes" id="UP000757232">
    <property type="component" value="Unassembled WGS sequence"/>
</dbReference>